<dbReference type="CDD" id="cd07389">
    <property type="entry name" value="MPP_PhoD"/>
    <property type="match status" value="1"/>
</dbReference>
<name>A0ABV5ZTB0_9PSEU</name>
<dbReference type="InterPro" id="IPR018946">
    <property type="entry name" value="PhoD-like_MPP"/>
</dbReference>
<dbReference type="PROSITE" id="PS51318">
    <property type="entry name" value="TAT"/>
    <property type="match status" value="1"/>
</dbReference>
<dbReference type="InterPro" id="IPR052900">
    <property type="entry name" value="Phospholipid_Metab_Enz"/>
</dbReference>
<evidence type="ECO:0000259" key="2">
    <source>
        <dbReference type="Pfam" id="PF16655"/>
    </source>
</evidence>
<evidence type="ECO:0000313" key="3">
    <source>
        <dbReference type="EMBL" id="MFB9902986.1"/>
    </source>
</evidence>
<reference evidence="3 4" key="1">
    <citation type="submission" date="2024-09" db="EMBL/GenBank/DDBJ databases">
        <authorList>
            <person name="Sun Q."/>
            <person name="Mori K."/>
        </authorList>
    </citation>
    <scope>NUCLEOTIDE SEQUENCE [LARGE SCALE GENOMIC DNA]</scope>
    <source>
        <strain evidence="3 4">TBRC 7907</strain>
    </source>
</reference>
<proteinExistence type="predicted"/>
<dbReference type="SUPFAM" id="SSF56300">
    <property type="entry name" value="Metallo-dependent phosphatases"/>
    <property type="match status" value="1"/>
</dbReference>
<dbReference type="InterPro" id="IPR006311">
    <property type="entry name" value="TAT_signal"/>
</dbReference>
<organism evidence="3 4">
    <name type="scientific">Allokutzneria oryzae</name>
    <dbReference type="NCBI Taxonomy" id="1378989"/>
    <lineage>
        <taxon>Bacteria</taxon>
        <taxon>Bacillati</taxon>
        <taxon>Actinomycetota</taxon>
        <taxon>Actinomycetes</taxon>
        <taxon>Pseudonocardiales</taxon>
        <taxon>Pseudonocardiaceae</taxon>
        <taxon>Allokutzneria</taxon>
    </lineage>
</organism>
<evidence type="ECO:0000259" key="1">
    <source>
        <dbReference type="Pfam" id="PF09423"/>
    </source>
</evidence>
<dbReference type="Proteomes" id="UP001589693">
    <property type="component" value="Unassembled WGS sequence"/>
</dbReference>
<dbReference type="Pfam" id="PF16655">
    <property type="entry name" value="PhoD_N"/>
    <property type="match status" value="1"/>
</dbReference>
<keyword evidence="4" id="KW-1185">Reference proteome</keyword>
<accession>A0ABV5ZTB0</accession>
<evidence type="ECO:0000313" key="4">
    <source>
        <dbReference type="Proteomes" id="UP001589693"/>
    </source>
</evidence>
<dbReference type="Pfam" id="PF09423">
    <property type="entry name" value="PhoD"/>
    <property type="match status" value="1"/>
</dbReference>
<dbReference type="Gene3D" id="3.60.21.70">
    <property type="entry name" value="PhoD-like phosphatase"/>
    <property type="match status" value="1"/>
</dbReference>
<dbReference type="PANTHER" id="PTHR43606:SF2">
    <property type="entry name" value="ALKALINE PHOSPHATASE FAMILY PROTEIN (AFU_ORTHOLOGUE AFUA_5G03860)"/>
    <property type="match status" value="1"/>
</dbReference>
<comment type="caution">
    <text evidence="3">The sequence shown here is derived from an EMBL/GenBank/DDBJ whole genome shotgun (WGS) entry which is preliminary data.</text>
</comment>
<dbReference type="PANTHER" id="PTHR43606">
    <property type="entry name" value="PHOSPHATASE, PUTATIVE (AFU_ORTHOLOGUE AFUA_6G08710)-RELATED"/>
    <property type="match status" value="1"/>
</dbReference>
<dbReference type="RefSeq" id="WP_377850085.1">
    <property type="nucleotide sequence ID" value="NZ_JBHLZU010000002.1"/>
</dbReference>
<dbReference type="EMBL" id="JBHLZU010000002">
    <property type="protein sequence ID" value="MFB9902986.1"/>
    <property type="molecule type" value="Genomic_DNA"/>
</dbReference>
<sequence>MNLPLDRRTLLRATGAAVGTATLTALPATATATRTAHEVFQHGVASGDPLPTTVLLWTRVTPTPESLPGSGAGPDVNVRWEVATDAAFAQVVTSGTVATGPGRDHTVKVDATGLSPASTYHYRFSLNGAVSDAGTTRTAPTANADVSHLRFGVVSCANWQAGHFAAYRHLAERGDLDLVVHLGDYLYEYGPGEFPVGYAVRPHVPPREALTLADYRQRHAQYKTDPHLRRLHAAAPWVITWDDHEVANDTWSGGAGNHDPKTEGDWATRRAAARRAYFEWMPVRNTGDRLYRRLRFGNLVDLAMLDLRSHRSKQVKVLSGEVDDPNRSVAGAEQLTWLVDGLVSSTARWKLVGNPVMITPTLIPPLPSTILGPLLSLLGLPSEGGTVFTDQWDGYTADRRKVLKALAQNKVTNTVFLTGDVHSSWACDVPADAGLYPVSPSLATELVCPSVTSDNIDDVLHVPPRTAAVVAEKALCGLNRHIKWVEYDSHGAAVLDVTPSAVRMDWYFLADRTDPDSAAHHAKSFRVRNGTQRVEEVSTA</sequence>
<dbReference type="Gene3D" id="2.60.40.380">
    <property type="entry name" value="Purple acid phosphatase-like, N-terminal"/>
    <property type="match status" value="1"/>
</dbReference>
<feature type="domain" description="PhoD-like phosphatase metallophosphatase" evidence="1">
    <location>
        <begin position="151"/>
        <end position="506"/>
    </location>
</feature>
<protein>
    <submittedName>
        <fullName evidence="3">Alkaline phosphatase D family protein</fullName>
    </submittedName>
</protein>
<dbReference type="InterPro" id="IPR038607">
    <property type="entry name" value="PhoD-like_sf"/>
</dbReference>
<dbReference type="InterPro" id="IPR032093">
    <property type="entry name" value="PhoD_N"/>
</dbReference>
<feature type="domain" description="Phospholipase D N-terminal" evidence="2">
    <location>
        <begin position="42"/>
        <end position="138"/>
    </location>
</feature>
<gene>
    <name evidence="3" type="ORF">ACFFQA_03465</name>
</gene>
<dbReference type="InterPro" id="IPR029052">
    <property type="entry name" value="Metallo-depent_PP-like"/>
</dbReference>